<accession>A0ABQ6ITS2</accession>
<evidence type="ECO:0000259" key="3">
    <source>
        <dbReference type="Pfam" id="PF13478"/>
    </source>
</evidence>
<name>A0ABQ6ITS2_9MICO</name>
<comment type="caution">
    <text evidence="4">The sequence shown here is derived from an EMBL/GenBank/DDBJ whole genome shotgun (WGS) entry which is preliminary data.</text>
</comment>
<feature type="domain" description="XdhC- CoxI" evidence="2">
    <location>
        <begin position="11"/>
        <end position="77"/>
    </location>
</feature>
<evidence type="ECO:0000313" key="5">
    <source>
        <dbReference type="Proteomes" id="UP001157126"/>
    </source>
</evidence>
<evidence type="ECO:0000313" key="4">
    <source>
        <dbReference type="EMBL" id="GMA41349.1"/>
    </source>
</evidence>
<gene>
    <name evidence="4" type="ORF">GCM10025883_33940</name>
</gene>
<protein>
    <recommendedName>
        <fullName evidence="6">Xanthine dehydrogenase accessory factor</fullName>
    </recommendedName>
</protein>
<dbReference type="InterPro" id="IPR052698">
    <property type="entry name" value="MoCofactor_Util/Proc"/>
</dbReference>
<dbReference type="PANTHER" id="PTHR30388">
    <property type="entry name" value="ALDEHYDE OXIDOREDUCTASE MOLYBDENUM COFACTOR ASSEMBLY PROTEIN"/>
    <property type="match status" value="1"/>
</dbReference>
<evidence type="ECO:0000259" key="2">
    <source>
        <dbReference type="Pfam" id="PF02625"/>
    </source>
</evidence>
<dbReference type="Gene3D" id="3.40.50.720">
    <property type="entry name" value="NAD(P)-binding Rossmann-like Domain"/>
    <property type="match status" value="1"/>
</dbReference>
<dbReference type="EMBL" id="BSUO01000001">
    <property type="protein sequence ID" value="GMA41349.1"/>
    <property type="molecule type" value="Genomic_DNA"/>
</dbReference>
<dbReference type="PANTHER" id="PTHR30388:SF4">
    <property type="entry name" value="MOLYBDENUM COFACTOR INSERTION CHAPERONE PAOD"/>
    <property type="match status" value="1"/>
</dbReference>
<dbReference type="Pfam" id="PF13478">
    <property type="entry name" value="XdhC_C"/>
    <property type="match status" value="1"/>
</dbReference>
<feature type="region of interest" description="Disordered" evidence="1">
    <location>
        <begin position="73"/>
        <end position="94"/>
    </location>
</feature>
<feature type="domain" description="XdhC Rossmann" evidence="3">
    <location>
        <begin position="139"/>
        <end position="284"/>
    </location>
</feature>
<dbReference type="Pfam" id="PF02625">
    <property type="entry name" value="XdhC_CoxI"/>
    <property type="match status" value="1"/>
</dbReference>
<sequence>MSRALAQAVTWLEDGVCVALVAVTAVEGSTPRMVGPAMAVHPDGSAAGSVSVGCVDGETHALALEALTTGRPVRRRYHGPSESTDPEAGDHDLPPDLLDLAPTILCGGAMTVEVTPLTAADLPRLRAARQAAADARPLLLLYGAGEVAADLTRLGTAAGRRVVVVDHRAVFATPQRFPEADEVRVARPHRHLQELVAAGRIGGDTAVVVLAHDAQIEDPVIEVALASDAGYVGVLGSRTTHERRLERLAPRIDVEALARLHGPAGLDLGGVTSAETALSILAEIVAVSRGGSGSPLVASTGAIHPGRGEHRGARGVTRPGVPPTDIGPHPGPGAAARP</sequence>
<dbReference type="InterPro" id="IPR027051">
    <property type="entry name" value="XdhC_Rossmann_dom"/>
</dbReference>
<feature type="region of interest" description="Disordered" evidence="1">
    <location>
        <begin position="302"/>
        <end position="338"/>
    </location>
</feature>
<dbReference type="InterPro" id="IPR003777">
    <property type="entry name" value="XdhC_CoxI"/>
</dbReference>
<organism evidence="4 5">
    <name type="scientific">Mobilicoccus caccae</name>
    <dbReference type="NCBI Taxonomy" id="1859295"/>
    <lineage>
        <taxon>Bacteria</taxon>
        <taxon>Bacillati</taxon>
        <taxon>Actinomycetota</taxon>
        <taxon>Actinomycetes</taxon>
        <taxon>Micrococcales</taxon>
        <taxon>Dermatophilaceae</taxon>
        <taxon>Mobilicoccus</taxon>
    </lineage>
</organism>
<reference evidence="5" key="1">
    <citation type="journal article" date="2019" name="Int. J. Syst. Evol. Microbiol.">
        <title>The Global Catalogue of Microorganisms (GCM) 10K type strain sequencing project: providing services to taxonomists for standard genome sequencing and annotation.</title>
        <authorList>
            <consortium name="The Broad Institute Genomics Platform"/>
            <consortium name="The Broad Institute Genome Sequencing Center for Infectious Disease"/>
            <person name="Wu L."/>
            <person name="Ma J."/>
        </authorList>
    </citation>
    <scope>NUCLEOTIDE SEQUENCE [LARGE SCALE GENOMIC DNA]</scope>
    <source>
        <strain evidence="5">NBRC 113072</strain>
    </source>
</reference>
<dbReference type="RefSeq" id="WP_284304901.1">
    <property type="nucleotide sequence ID" value="NZ_BSUO01000001.1"/>
</dbReference>
<keyword evidence="5" id="KW-1185">Reference proteome</keyword>
<evidence type="ECO:0000256" key="1">
    <source>
        <dbReference type="SAM" id="MobiDB-lite"/>
    </source>
</evidence>
<proteinExistence type="predicted"/>
<dbReference type="Proteomes" id="UP001157126">
    <property type="component" value="Unassembled WGS sequence"/>
</dbReference>
<evidence type="ECO:0008006" key="6">
    <source>
        <dbReference type="Google" id="ProtNLM"/>
    </source>
</evidence>